<dbReference type="PANTHER" id="PTHR38591:SF1">
    <property type="entry name" value="BLL1000 PROTEIN"/>
    <property type="match status" value="1"/>
</dbReference>
<protein>
    <submittedName>
        <fullName evidence="3">Carotenoid 1,2-hydratase</fullName>
    </submittedName>
</protein>
<feature type="domain" description="AttH" evidence="2">
    <location>
        <begin position="80"/>
        <end position="251"/>
    </location>
</feature>
<evidence type="ECO:0000313" key="4">
    <source>
        <dbReference type="Proteomes" id="UP000285190"/>
    </source>
</evidence>
<proteinExistence type="predicted"/>
<name>A0A418X265_9BURK</name>
<feature type="region of interest" description="Disordered" evidence="1">
    <location>
        <begin position="193"/>
        <end position="212"/>
    </location>
</feature>
<accession>A0A418X265</accession>
<dbReference type="InterPro" id="IPR010791">
    <property type="entry name" value="AttH_dom"/>
</dbReference>
<sequence>MFRFFIRFGSRLFGSVPADERQLLGTRPAWCLKNCIGWLAYLLIVFSSIAFAAPPQFSPVLPDSPLTFPRDFGAHPDFRIEWWYATGWLETPDKKPLGFQITFFRSATEHDADNPSRFAPRQLIIAHAAIFDHAVGRLLHDQRSARQGFDLAYAREGNTDVKLDDWRLVRGDDGQYRAIIKARDFTLELSLTPSQAPLPQGDGGFSRKGPKPEQASYYYSEPHLQVTGTVVRNGKRVKVSGTAWLDHEWSTSVLDPDAAGWDWIGINLDDGSALMAFRIRGKSGDKLWAHAALRDKSGRLKQFAPDQVEFIPQRNWRSPRTNATYPVAMRIRTGDMTWELNPLQDDQELDSRQSTGAVYWEGAVTVTRDGRPAGRGYLEMTGYVKPLKL</sequence>
<dbReference type="SUPFAM" id="SSF159245">
    <property type="entry name" value="AttH-like"/>
    <property type="match status" value="1"/>
</dbReference>
<dbReference type="RefSeq" id="WP_119739213.1">
    <property type="nucleotide sequence ID" value="NZ_QYUN01000002.1"/>
</dbReference>
<gene>
    <name evidence="3" type="ORF">D3870_11440</name>
</gene>
<dbReference type="Pfam" id="PF07143">
    <property type="entry name" value="CrtC"/>
    <property type="match status" value="1"/>
</dbReference>
<comment type="caution">
    <text evidence="3">The sequence shown here is derived from an EMBL/GenBank/DDBJ whole genome shotgun (WGS) entry which is preliminary data.</text>
</comment>
<dbReference type="OrthoDB" id="9770826at2"/>
<dbReference type="Pfam" id="PF17186">
    <property type="entry name" value="Lipocalin_9"/>
    <property type="match status" value="1"/>
</dbReference>
<dbReference type="AlphaFoldDB" id="A0A418X265"/>
<dbReference type="Proteomes" id="UP000285190">
    <property type="component" value="Unassembled WGS sequence"/>
</dbReference>
<reference evidence="3 4" key="1">
    <citation type="submission" date="2018-09" db="EMBL/GenBank/DDBJ databases">
        <authorList>
            <person name="Zhu H."/>
        </authorList>
    </citation>
    <scope>NUCLEOTIDE SEQUENCE [LARGE SCALE GENOMIC DNA]</scope>
    <source>
        <strain evidence="3 4">K2R10-39</strain>
    </source>
</reference>
<keyword evidence="4" id="KW-1185">Reference proteome</keyword>
<evidence type="ECO:0000256" key="1">
    <source>
        <dbReference type="SAM" id="MobiDB-lite"/>
    </source>
</evidence>
<dbReference type="InterPro" id="IPR023374">
    <property type="entry name" value="AttH-like_dom_sf"/>
</dbReference>
<evidence type="ECO:0000259" key="2">
    <source>
        <dbReference type="Pfam" id="PF07143"/>
    </source>
</evidence>
<dbReference type="Gene3D" id="2.40.370.10">
    <property type="entry name" value="AttH-like domain"/>
    <property type="match status" value="2"/>
</dbReference>
<evidence type="ECO:0000313" key="3">
    <source>
        <dbReference type="EMBL" id="RJG06542.1"/>
    </source>
</evidence>
<organism evidence="3 4">
    <name type="scientific">Noviherbaspirillum cavernae</name>
    <dbReference type="NCBI Taxonomy" id="2320862"/>
    <lineage>
        <taxon>Bacteria</taxon>
        <taxon>Pseudomonadati</taxon>
        <taxon>Pseudomonadota</taxon>
        <taxon>Betaproteobacteria</taxon>
        <taxon>Burkholderiales</taxon>
        <taxon>Oxalobacteraceae</taxon>
        <taxon>Noviherbaspirillum</taxon>
    </lineage>
</organism>
<dbReference type="EMBL" id="QYUN01000002">
    <property type="protein sequence ID" value="RJG06542.1"/>
    <property type="molecule type" value="Genomic_DNA"/>
</dbReference>
<dbReference type="PANTHER" id="PTHR38591">
    <property type="entry name" value="HYDROLASE"/>
    <property type="match status" value="1"/>
</dbReference>